<proteinExistence type="inferred from homology"/>
<dbReference type="PROSITE" id="PS51007">
    <property type="entry name" value="CYTC"/>
    <property type="match status" value="1"/>
</dbReference>
<comment type="similarity">
    <text evidence="2 16">Belongs to the cytochrome c oxidase subunit 2 family.</text>
</comment>
<keyword evidence="4 15" id="KW-0349">Heme</keyword>
<dbReference type="SUPFAM" id="SSF46626">
    <property type="entry name" value="Cytochrome c"/>
    <property type="match status" value="1"/>
</dbReference>
<dbReference type="InterPro" id="IPR036909">
    <property type="entry name" value="Cyt_c-like_dom_sf"/>
</dbReference>
<evidence type="ECO:0000256" key="6">
    <source>
        <dbReference type="ARBA" id="ARBA00022692"/>
    </source>
</evidence>
<dbReference type="InterPro" id="IPR001505">
    <property type="entry name" value="Copper_CuA"/>
</dbReference>
<evidence type="ECO:0000256" key="3">
    <source>
        <dbReference type="ARBA" id="ARBA00022448"/>
    </source>
</evidence>
<dbReference type="PROSITE" id="PS00078">
    <property type="entry name" value="COX2"/>
    <property type="match status" value="1"/>
</dbReference>
<dbReference type="CDD" id="cd04213">
    <property type="entry name" value="CuRO_CcO_Caa3_II"/>
    <property type="match status" value="1"/>
</dbReference>
<evidence type="ECO:0000259" key="22">
    <source>
        <dbReference type="PROSITE" id="PS51007"/>
    </source>
</evidence>
<dbReference type="eggNOG" id="COG2010">
    <property type="taxonomic scope" value="Bacteria"/>
</dbReference>
<reference evidence="23 24" key="1">
    <citation type="journal article" date="2012" name="Stand. Genomic Sci.">
        <title>Complete genome sequence of the aerobic, heterotroph Marinithermus hydrothermalis type strain (T1(T)) from a deep-sea hydrothermal vent chimney.</title>
        <authorList>
            <person name="Copeland A."/>
            <person name="Gu W."/>
            <person name="Yasawong M."/>
            <person name="Lapidus A."/>
            <person name="Lucas S."/>
            <person name="Deshpande S."/>
            <person name="Pagani I."/>
            <person name="Tapia R."/>
            <person name="Cheng J.F."/>
            <person name="Goodwin L.A."/>
            <person name="Pitluck S."/>
            <person name="Liolios K."/>
            <person name="Ivanova N."/>
            <person name="Mavromatis K."/>
            <person name="Mikhailova N."/>
            <person name="Pati A."/>
            <person name="Chen A."/>
            <person name="Palaniappan K."/>
            <person name="Land M."/>
            <person name="Pan C."/>
            <person name="Brambilla E.M."/>
            <person name="Rohde M."/>
            <person name="Tindall B.J."/>
            <person name="Sikorski J."/>
            <person name="Goker M."/>
            <person name="Detter J.C."/>
            <person name="Bristow J."/>
            <person name="Eisen J.A."/>
            <person name="Markowitz V."/>
            <person name="Hugenholtz P."/>
            <person name="Kyrpides N.C."/>
            <person name="Klenk H.P."/>
            <person name="Woyke T."/>
        </authorList>
    </citation>
    <scope>NUCLEOTIDE SEQUENCE [LARGE SCALE GENOMIC DNA]</scope>
    <source>
        <strain evidence="24">DSM 14884 / JCM 11576 / T1</strain>
    </source>
</reference>
<gene>
    <name evidence="23" type="ordered locus">Marky_1960</name>
</gene>
<comment type="subcellular location">
    <subcellularLocation>
        <location evidence="16">Cell membrane</location>
        <topology evidence="16">Multi-pass membrane protein</topology>
    </subcellularLocation>
    <subcellularLocation>
        <location evidence="1">Membrane</location>
        <topology evidence="1">Multi-pass membrane protein</topology>
    </subcellularLocation>
</comment>
<keyword evidence="7 15" id="KW-0479">Metal-binding</keyword>
<evidence type="ECO:0000256" key="19">
    <source>
        <dbReference type="SAM" id="SignalP"/>
    </source>
</evidence>
<evidence type="ECO:0000256" key="5">
    <source>
        <dbReference type="ARBA" id="ARBA00022660"/>
    </source>
</evidence>
<dbReference type="RefSeq" id="WP_013704735.1">
    <property type="nucleotide sequence ID" value="NC_015387.1"/>
</dbReference>
<dbReference type="EC" id="7.1.1.9" evidence="17"/>
<dbReference type="InterPro" id="IPR036257">
    <property type="entry name" value="Cyt_c_oxidase_su2_TM_sf"/>
</dbReference>
<evidence type="ECO:0000256" key="1">
    <source>
        <dbReference type="ARBA" id="ARBA00004141"/>
    </source>
</evidence>
<evidence type="ECO:0000256" key="10">
    <source>
        <dbReference type="ARBA" id="ARBA00022989"/>
    </source>
</evidence>
<evidence type="ECO:0000256" key="8">
    <source>
        <dbReference type="ARBA" id="ARBA00022967"/>
    </source>
</evidence>
<accession>F2NMV1</accession>
<dbReference type="HOGENOM" id="CLU_036876_1_1_0"/>
<feature type="domain" description="Cytochrome oxidase subunit II copper A binding" evidence="20">
    <location>
        <begin position="118"/>
        <end position="230"/>
    </location>
</feature>
<evidence type="ECO:0000256" key="4">
    <source>
        <dbReference type="ARBA" id="ARBA00022617"/>
    </source>
</evidence>
<dbReference type="InterPro" id="IPR002429">
    <property type="entry name" value="CcO_II-like_C"/>
</dbReference>
<feature type="domain" description="Cytochrome c" evidence="22">
    <location>
        <begin position="242"/>
        <end position="333"/>
    </location>
</feature>
<evidence type="ECO:0000256" key="15">
    <source>
        <dbReference type="PROSITE-ProRule" id="PRU00433"/>
    </source>
</evidence>
<feature type="transmembrane region" description="Helical" evidence="18">
    <location>
        <begin position="43"/>
        <end position="66"/>
    </location>
</feature>
<keyword evidence="11 15" id="KW-0408">Iron</keyword>
<dbReference type="eggNOG" id="COG1622">
    <property type="taxonomic scope" value="Bacteria"/>
</dbReference>
<feature type="domain" description="Cytochrome oxidase subunit II transmembrane region profile" evidence="21">
    <location>
        <begin position="20"/>
        <end position="117"/>
    </location>
</feature>
<dbReference type="Proteomes" id="UP000007030">
    <property type="component" value="Chromosome"/>
</dbReference>
<dbReference type="InterPro" id="IPR045187">
    <property type="entry name" value="CcO_II"/>
</dbReference>
<evidence type="ECO:0000313" key="24">
    <source>
        <dbReference type="Proteomes" id="UP000007030"/>
    </source>
</evidence>
<organism evidence="23 24">
    <name type="scientific">Marinithermus hydrothermalis (strain DSM 14884 / JCM 11576 / T1)</name>
    <dbReference type="NCBI Taxonomy" id="869210"/>
    <lineage>
        <taxon>Bacteria</taxon>
        <taxon>Thermotogati</taxon>
        <taxon>Deinococcota</taxon>
        <taxon>Deinococci</taxon>
        <taxon>Thermales</taxon>
        <taxon>Thermaceae</taxon>
        <taxon>Marinithermus</taxon>
    </lineage>
</organism>
<evidence type="ECO:0000256" key="7">
    <source>
        <dbReference type="ARBA" id="ARBA00022723"/>
    </source>
</evidence>
<keyword evidence="9 16" id="KW-0249">Electron transport</keyword>
<dbReference type="GO" id="GO:0042773">
    <property type="term" value="P:ATP synthesis coupled electron transport"/>
    <property type="evidence" value="ECO:0007669"/>
    <property type="project" value="TreeGrafter"/>
</dbReference>
<evidence type="ECO:0000256" key="17">
    <source>
        <dbReference type="RuleBase" id="RU004024"/>
    </source>
</evidence>
<evidence type="ECO:0000259" key="21">
    <source>
        <dbReference type="PROSITE" id="PS50999"/>
    </source>
</evidence>
<dbReference type="SUPFAM" id="SSF49503">
    <property type="entry name" value="Cupredoxins"/>
    <property type="match status" value="1"/>
</dbReference>
<keyword evidence="13 18" id="KW-0472">Membrane</keyword>
<dbReference type="Pfam" id="PF02790">
    <property type="entry name" value="COX2_TM"/>
    <property type="match status" value="1"/>
</dbReference>
<evidence type="ECO:0000256" key="16">
    <source>
        <dbReference type="RuleBase" id="RU000456"/>
    </source>
</evidence>
<keyword evidence="12 17" id="KW-0186">Copper</keyword>
<dbReference type="GO" id="GO:0004129">
    <property type="term" value="F:cytochrome-c oxidase activity"/>
    <property type="evidence" value="ECO:0007669"/>
    <property type="project" value="UniProtKB-EC"/>
</dbReference>
<feature type="chain" id="PRO_5003283940" description="Cytochrome c oxidase subunit 2" evidence="19">
    <location>
        <begin position="20"/>
        <end position="345"/>
    </location>
</feature>
<dbReference type="PANTHER" id="PTHR22888:SF9">
    <property type="entry name" value="CYTOCHROME C OXIDASE SUBUNIT 2"/>
    <property type="match status" value="1"/>
</dbReference>
<dbReference type="GO" id="GO:0020037">
    <property type="term" value="F:heme binding"/>
    <property type="evidence" value="ECO:0007669"/>
    <property type="project" value="InterPro"/>
</dbReference>
<dbReference type="PROSITE" id="PS50999">
    <property type="entry name" value="COX2_TM"/>
    <property type="match status" value="1"/>
</dbReference>
<sequence length="345" mass="38499">MLRIVLSSLGLLLLGLALAQNDVQNVTVFDTSSPINREVSQLFWITMGFAALIFTVVFGALIYSIVKFRARGDEKGEPPQFHGNDRLEILWTLIPLGIVAVLFALTAKTLFAIGTPPEEGIEVQVTGYQFWWDFYYPEYDVRTSNELIIPVGRAVKFEVTSKDVIHSFWAPNLGGKIDAIPGVTTRTWFQAEEPGIYYGQCAELCGASHANMRFRVIAVPEEEFENFMRAARAYKAPEPVSPREERGQQIFAQSCASCHRVQGTAAQGTLGPDLSYFGNRTTLGAGVWPNKPEYLKPWIMNSTDVKPGSEMPAFPQLTEEDVEALVAYLDSLRLEGFDFSELPKR</sequence>
<comment type="cofactor">
    <cofactor evidence="17">
        <name>Cu cation</name>
        <dbReference type="ChEBI" id="CHEBI:23378"/>
    </cofactor>
    <text evidence="17">Binds a copper A center.</text>
</comment>
<dbReference type="NCBIfam" id="TIGR02866">
    <property type="entry name" value="CoxB"/>
    <property type="match status" value="1"/>
</dbReference>
<dbReference type="GO" id="GO:0005886">
    <property type="term" value="C:plasma membrane"/>
    <property type="evidence" value="ECO:0007669"/>
    <property type="project" value="UniProtKB-SubCell"/>
</dbReference>
<dbReference type="STRING" id="869210.Marky_1960"/>
<name>F2NMV1_MARHT</name>
<keyword evidence="8" id="KW-1278">Translocase</keyword>
<comment type="catalytic activity">
    <reaction evidence="17">
        <text>4 Fe(II)-[cytochrome c] + O2 + 8 H(+)(in) = 4 Fe(III)-[cytochrome c] + 2 H2O + 4 H(+)(out)</text>
        <dbReference type="Rhea" id="RHEA:11436"/>
        <dbReference type="Rhea" id="RHEA-COMP:10350"/>
        <dbReference type="Rhea" id="RHEA-COMP:14399"/>
        <dbReference type="ChEBI" id="CHEBI:15377"/>
        <dbReference type="ChEBI" id="CHEBI:15378"/>
        <dbReference type="ChEBI" id="CHEBI:15379"/>
        <dbReference type="ChEBI" id="CHEBI:29033"/>
        <dbReference type="ChEBI" id="CHEBI:29034"/>
        <dbReference type="EC" id="7.1.1.9"/>
    </reaction>
</comment>
<dbReference type="SUPFAM" id="SSF81464">
    <property type="entry name" value="Cytochrome c oxidase subunit II-like, transmembrane region"/>
    <property type="match status" value="1"/>
</dbReference>
<evidence type="ECO:0000256" key="14">
    <source>
        <dbReference type="ARBA" id="ARBA00024688"/>
    </source>
</evidence>
<dbReference type="Pfam" id="PF00116">
    <property type="entry name" value="COX2"/>
    <property type="match status" value="1"/>
</dbReference>
<evidence type="ECO:0000259" key="20">
    <source>
        <dbReference type="PROSITE" id="PS50857"/>
    </source>
</evidence>
<dbReference type="InterPro" id="IPR014222">
    <property type="entry name" value="Cyt_c_oxidase_su2"/>
</dbReference>
<dbReference type="PROSITE" id="PS50857">
    <property type="entry name" value="COX2_CUA"/>
    <property type="match status" value="1"/>
</dbReference>
<evidence type="ECO:0000256" key="2">
    <source>
        <dbReference type="ARBA" id="ARBA00007866"/>
    </source>
</evidence>
<evidence type="ECO:0000256" key="13">
    <source>
        <dbReference type="ARBA" id="ARBA00023136"/>
    </source>
</evidence>
<keyword evidence="3 16" id="KW-0813">Transport</keyword>
<keyword evidence="6 16" id="KW-0812">Transmembrane</keyword>
<keyword evidence="10 18" id="KW-1133">Transmembrane helix</keyword>
<dbReference type="Gene3D" id="1.10.287.90">
    <property type="match status" value="1"/>
</dbReference>
<dbReference type="InterPro" id="IPR009056">
    <property type="entry name" value="Cyt_c-like_dom"/>
</dbReference>
<dbReference type="GO" id="GO:0016491">
    <property type="term" value="F:oxidoreductase activity"/>
    <property type="evidence" value="ECO:0007669"/>
    <property type="project" value="InterPro"/>
</dbReference>
<dbReference type="KEGG" id="mhd:Marky_1960"/>
<dbReference type="GO" id="GO:0005507">
    <property type="term" value="F:copper ion binding"/>
    <property type="evidence" value="ECO:0007669"/>
    <property type="project" value="InterPro"/>
</dbReference>
<evidence type="ECO:0000256" key="9">
    <source>
        <dbReference type="ARBA" id="ARBA00022982"/>
    </source>
</evidence>
<evidence type="ECO:0000256" key="12">
    <source>
        <dbReference type="ARBA" id="ARBA00023008"/>
    </source>
</evidence>
<evidence type="ECO:0000256" key="18">
    <source>
        <dbReference type="SAM" id="Phobius"/>
    </source>
</evidence>
<dbReference type="Gene3D" id="2.60.40.420">
    <property type="entry name" value="Cupredoxins - blue copper proteins"/>
    <property type="match status" value="1"/>
</dbReference>
<keyword evidence="5 16" id="KW-0679">Respiratory chain</keyword>
<comment type="function">
    <text evidence="14 17">Subunits I and II form the functional core of the enzyme complex. Electrons originating in cytochrome c are transferred via heme a and Cu(A) to the binuclear center formed by heme a3 and Cu(B).</text>
</comment>
<feature type="transmembrane region" description="Helical" evidence="18">
    <location>
        <begin position="87"/>
        <end position="107"/>
    </location>
</feature>
<dbReference type="EMBL" id="CP002630">
    <property type="protein sequence ID" value="AEB12690.1"/>
    <property type="molecule type" value="Genomic_DNA"/>
</dbReference>
<dbReference type="Pfam" id="PF00034">
    <property type="entry name" value="Cytochrom_C"/>
    <property type="match status" value="1"/>
</dbReference>
<feature type="signal peptide" evidence="19">
    <location>
        <begin position="1"/>
        <end position="19"/>
    </location>
</feature>
<dbReference type="AlphaFoldDB" id="F2NMV1"/>
<dbReference type="InterPro" id="IPR034236">
    <property type="entry name" value="CuRO_CcO_Caa3_II"/>
</dbReference>
<keyword evidence="19" id="KW-0732">Signal</keyword>
<protein>
    <recommendedName>
        <fullName evidence="17">Cytochrome c oxidase subunit 2</fullName>
        <ecNumber evidence="17">7.1.1.9</ecNumber>
    </recommendedName>
</protein>
<keyword evidence="24" id="KW-1185">Reference proteome</keyword>
<dbReference type="InterPro" id="IPR008972">
    <property type="entry name" value="Cupredoxin"/>
</dbReference>
<dbReference type="PANTHER" id="PTHR22888">
    <property type="entry name" value="CYTOCHROME C OXIDASE, SUBUNIT II"/>
    <property type="match status" value="1"/>
</dbReference>
<dbReference type="InterPro" id="IPR011759">
    <property type="entry name" value="Cyt_c_oxidase_su2_TM_dom"/>
</dbReference>
<dbReference type="OrthoDB" id="9781261at2"/>
<evidence type="ECO:0000313" key="23">
    <source>
        <dbReference type="EMBL" id="AEB12690.1"/>
    </source>
</evidence>
<evidence type="ECO:0000256" key="11">
    <source>
        <dbReference type="ARBA" id="ARBA00023004"/>
    </source>
</evidence>